<feature type="compositionally biased region" description="Basic and acidic residues" evidence="1">
    <location>
        <begin position="51"/>
        <end position="63"/>
    </location>
</feature>
<protein>
    <recommendedName>
        <fullName evidence="4">Inverse autotransporter beta-domain domain-containing protein</fullName>
    </recommendedName>
</protein>
<feature type="compositionally biased region" description="Basic residues" evidence="1">
    <location>
        <begin position="84"/>
        <end position="101"/>
    </location>
</feature>
<reference evidence="2 3" key="1">
    <citation type="submission" date="2019-02" db="EMBL/GenBank/DDBJ databases">
        <title>Deep-cultivation of Planctomycetes and their phenomic and genomic characterization uncovers novel biology.</title>
        <authorList>
            <person name="Wiegand S."/>
            <person name="Jogler M."/>
            <person name="Boedeker C."/>
            <person name="Pinto D."/>
            <person name="Vollmers J."/>
            <person name="Rivas-Marin E."/>
            <person name="Kohn T."/>
            <person name="Peeters S.H."/>
            <person name="Heuer A."/>
            <person name="Rast P."/>
            <person name="Oberbeckmann S."/>
            <person name="Bunk B."/>
            <person name="Jeske O."/>
            <person name="Meyerdierks A."/>
            <person name="Storesund J.E."/>
            <person name="Kallscheuer N."/>
            <person name="Luecker S."/>
            <person name="Lage O.M."/>
            <person name="Pohl T."/>
            <person name="Merkel B.J."/>
            <person name="Hornburger P."/>
            <person name="Mueller R.-W."/>
            <person name="Bruemmer F."/>
            <person name="Labrenz M."/>
            <person name="Spormann A.M."/>
            <person name="Op den Camp H."/>
            <person name="Overmann J."/>
            <person name="Amann R."/>
            <person name="Jetten M.S.M."/>
            <person name="Mascher T."/>
            <person name="Medema M.H."/>
            <person name="Devos D.P."/>
            <person name="Kaster A.-K."/>
            <person name="Ovreas L."/>
            <person name="Rohde M."/>
            <person name="Galperin M.Y."/>
            <person name="Jogler C."/>
        </authorList>
    </citation>
    <scope>NUCLEOTIDE SEQUENCE [LARGE SCALE GENOMIC DNA]</scope>
    <source>
        <strain evidence="2 3">Pan189</strain>
    </source>
</reference>
<accession>A0A517R7G8</accession>
<dbReference type="SMART" id="SM00710">
    <property type="entry name" value="PbH1"/>
    <property type="match status" value="9"/>
</dbReference>
<dbReference type="AlphaFoldDB" id="A0A517R7G8"/>
<gene>
    <name evidence="2" type="ORF">Pan189_42130</name>
</gene>
<dbReference type="SUPFAM" id="SSF51126">
    <property type="entry name" value="Pectin lyase-like"/>
    <property type="match status" value="1"/>
</dbReference>
<feature type="region of interest" description="Disordered" evidence="1">
    <location>
        <begin position="49"/>
        <end position="110"/>
    </location>
</feature>
<feature type="compositionally biased region" description="Basic and acidic residues" evidence="1">
    <location>
        <begin position="70"/>
        <end position="83"/>
    </location>
</feature>
<evidence type="ECO:0008006" key="4">
    <source>
        <dbReference type="Google" id="ProtNLM"/>
    </source>
</evidence>
<dbReference type="KEGG" id="svp:Pan189_42130"/>
<dbReference type="InterPro" id="IPR006626">
    <property type="entry name" value="PbH1"/>
</dbReference>
<dbReference type="InterPro" id="IPR011050">
    <property type="entry name" value="Pectin_lyase_fold/virulence"/>
</dbReference>
<keyword evidence="3" id="KW-1185">Reference proteome</keyword>
<evidence type="ECO:0000256" key="1">
    <source>
        <dbReference type="SAM" id="MobiDB-lite"/>
    </source>
</evidence>
<name>A0A517R7G8_9PLAN</name>
<dbReference type="Proteomes" id="UP000317318">
    <property type="component" value="Chromosome"/>
</dbReference>
<dbReference type="RefSeq" id="WP_145365914.1">
    <property type="nucleotide sequence ID" value="NZ_CP036268.1"/>
</dbReference>
<dbReference type="InterPro" id="IPR038177">
    <property type="entry name" value="IAT_beta_sf"/>
</dbReference>
<dbReference type="Gene3D" id="2.40.160.160">
    <property type="entry name" value="Inverse autotransporter, beta-domain"/>
    <property type="match status" value="1"/>
</dbReference>
<evidence type="ECO:0000313" key="3">
    <source>
        <dbReference type="Proteomes" id="UP000317318"/>
    </source>
</evidence>
<evidence type="ECO:0000313" key="2">
    <source>
        <dbReference type="EMBL" id="QDT39802.1"/>
    </source>
</evidence>
<organism evidence="2 3">
    <name type="scientific">Stratiformator vulcanicus</name>
    <dbReference type="NCBI Taxonomy" id="2527980"/>
    <lineage>
        <taxon>Bacteria</taxon>
        <taxon>Pseudomonadati</taxon>
        <taxon>Planctomycetota</taxon>
        <taxon>Planctomycetia</taxon>
        <taxon>Planctomycetales</taxon>
        <taxon>Planctomycetaceae</taxon>
        <taxon>Stratiformator</taxon>
    </lineage>
</organism>
<sequence>MNLIGSLTSEIEVAERSSIVRRAFVKTLAIGMVVVVFGSLFDSPLGYAAEGKSDDSSESRSAADDATSQEESKQKRISKNDSKKKPKRKKSPKSRARRTKKSSANSSEAAGVLARGRHLAFETFGRDQSISTIEVMPYAIAGNAMSYVDVRGFITNETRFGGNVGVGYRRIVPSADAWYGGSLWYDGDQSTGDLYHQIGLGIDGAVGRWTANSNLYVPIVTPDSTEIVHSGFRFRGTNLLFDRTTTSGAAMTGFDTDIAVRVYGETDADTFLKIRGGSYHFFSDQTSAIHGVKAGVEAGVWGGATTLCEVTHDDAFGTNIMFGVSLEWPRFKERPNLKGPESSPVRFPNRLYNVIVSESVDVERDIAAINPRTGSPYEFSHVNTTVGAGGSGAVFDPFNNIHSAIGTNADIVFVHSGSVIDGGFDVAANQRVLGEGTQHPIEIRGVGEVILPSVSYGQPNAWPGLTGALPTIELNSSDPVRLASGTELAGFNIDGGSGTAVVVESADGSTLRDLSIRGAAAGGIRISDSTGLIELDNISIAGTGGTALSISSTIAELDVNDLKITNAVDGVSVENSFGSIDFLGETVVNSANGTGFAVRNTSAAVVVEDLSVNSAGGTGFEAINALNLTVEKGEVSSTGAAAINIADSHVDVLFQTINATGGAVGIAANRVTGFLGIEGNGVAGSGGSIRNTTNGVQIAGLERLLMQHVDFENNGTAINAASSGTVALGGIRVLNSSGHAVQAHNVDSLAIERSNFTGNGAGGLSTLRVTTDRAGDFFVGLSSININDQDGSAIEIVALGTESNANLQLIANNNEIFNDSAGARGIDLNWNGTTQVEARDNAIYLNGSGAAGMSLMNRSTDDVTDMQLYGNEIVVGANGVGIDVETEHVTNIDLVGNQLGLNGSSGTGLRFDLVDNADIVFDSNVILAKASSGTGILFEGIGGNSRAQFDDNLIELFASTPTANRGIIFQALNGPTTLFGTENNRVLNSTELLTIPAANRFGSFLLNGVRVP</sequence>
<dbReference type="OrthoDB" id="245699at2"/>
<dbReference type="EMBL" id="CP036268">
    <property type="protein sequence ID" value="QDT39802.1"/>
    <property type="molecule type" value="Genomic_DNA"/>
</dbReference>
<proteinExistence type="predicted"/>